<dbReference type="OrthoDB" id="8922241at2759"/>
<evidence type="ECO:0000313" key="1">
    <source>
        <dbReference type="EMBL" id="RDX51654.1"/>
    </source>
</evidence>
<dbReference type="Gene3D" id="3.30.160.60">
    <property type="entry name" value="Classic Zinc Finger"/>
    <property type="match status" value="1"/>
</dbReference>
<feature type="non-terminal residue" evidence="1">
    <location>
        <position position="1"/>
    </location>
</feature>
<dbReference type="STRING" id="139420.A0A371DGH6"/>
<accession>A0A371DGH6</accession>
<organism evidence="1 2">
    <name type="scientific">Lentinus brumalis</name>
    <dbReference type="NCBI Taxonomy" id="2498619"/>
    <lineage>
        <taxon>Eukaryota</taxon>
        <taxon>Fungi</taxon>
        <taxon>Dikarya</taxon>
        <taxon>Basidiomycota</taxon>
        <taxon>Agaricomycotina</taxon>
        <taxon>Agaricomycetes</taxon>
        <taxon>Polyporales</taxon>
        <taxon>Polyporaceae</taxon>
        <taxon>Lentinus</taxon>
    </lineage>
</organism>
<reference evidence="1 2" key="1">
    <citation type="journal article" date="2018" name="Biotechnol. Biofuels">
        <title>Integrative visual omics of the white-rot fungus Polyporus brumalis exposes the biotechnological potential of its oxidative enzymes for delignifying raw plant biomass.</title>
        <authorList>
            <person name="Miyauchi S."/>
            <person name="Rancon A."/>
            <person name="Drula E."/>
            <person name="Hage H."/>
            <person name="Chaduli D."/>
            <person name="Favel A."/>
            <person name="Grisel S."/>
            <person name="Henrissat B."/>
            <person name="Herpoel-Gimbert I."/>
            <person name="Ruiz-Duenas F.J."/>
            <person name="Chevret D."/>
            <person name="Hainaut M."/>
            <person name="Lin J."/>
            <person name="Wang M."/>
            <person name="Pangilinan J."/>
            <person name="Lipzen A."/>
            <person name="Lesage-Meessen L."/>
            <person name="Navarro D."/>
            <person name="Riley R."/>
            <person name="Grigoriev I.V."/>
            <person name="Zhou S."/>
            <person name="Raouche S."/>
            <person name="Rosso M.N."/>
        </authorList>
    </citation>
    <scope>NUCLEOTIDE SEQUENCE [LARGE SCALE GENOMIC DNA]</scope>
    <source>
        <strain evidence="1 2">BRFM 1820</strain>
    </source>
</reference>
<evidence type="ECO:0008006" key="3">
    <source>
        <dbReference type="Google" id="ProtNLM"/>
    </source>
</evidence>
<name>A0A371DGH6_9APHY</name>
<dbReference type="Proteomes" id="UP000256964">
    <property type="component" value="Unassembled WGS sequence"/>
</dbReference>
<proteinExistence type="predicted"/>
<dbReference type="EMBL" id="KZ857393">
    <property type="protein sequence ID" value="RDX51654.1"/>
    <property type="molecule type" value="Genomic_DNA"/>
</dbReference>
<keyword evidence="2" id="KW-1185">Reference proteome</keyword>
<gene>
    <name evidence="1" type="ORF">OH76DRAFT_1346502</name>
</gene>
<sequence>SSPPAQSPILADEWACPRCPYYQHNRRKPDLRRHIAIHRDTTSTQRARWTCCGVPLSDVAKHGVPKRVLRQQPMVIHEGIAMVGGCTKTFSRKDALQRHLRVRKGVCFGDACAGWHPGNRARDVRRS</sequence>
<evidence type="ECO:0000313" key="2">
    <source>
        <dbReference type="Proteomes" id="UP000256964"/>
    </source>
</evidence>
<protein>
    <recommendedName>
        <fullName evidence="3">C2H2-type domain-containing protein</fullName>
    </recommendedName>
</protein>
<dbReference type="AlphaFoldDB" id="A0A371DGH6"/>